<keyword evidence="11" id="KW-1185">Reference proteome</keyword>
<sequence length="328" mass="35768">MGNRLELDLRFFFSSSCFGFGFGFGFCICFSNSPAMLNYQQQLHSIPVGGAGNFYYAASTMPSATSSASGPGSGPAHTLATSEAAYAAPPAPPLELDEKLHQAAYVKDKEIANRRELDKMHRFSVDNLIELKQDAFAKSKLSMELANNFGGVGVGVGGSSAVDYPSNLSSGHSRKPRRNRTTFSSAQLTALEKVFERTHYPDAFVREELATKVHLSEARVQVWFQNRRAKFRRNERSVSLGRPLLDTSTQLVPAPVPNNMHKYPNLTHSAPPGAYALNFAPLELRSCQNYSNCYGGFGANPSSANGVCSFFGAPNYCVNYAKNAYPSL</sequence>
<dbReference type="InterPro" id="IPR001356">
    <property type="entry name" value="HD"/>
</dbReference>
<name>A0A484BNA0_DRONA</name>
<dbReference type="SMART" id="SM00389">
    <property type="entry name" value="HOX"/>
    <property type="match status" value="1"/>
</dbReference>
<evidence type="ECO:0000256" key="7">
    <source>
        <dbReference type="RuleBase" id="RU000682"/>
    </source>
</evidence>
<keyword evidence="8" id="KW-0812">Transmembrane</keyword>
<keyword evidence="4 6" id="KW-0371">Homeobox</keyword>
<comment type="subcellular location">
    <subcellularLocation>
        <location evidence="1 6 7">Nucleus</location>
    </subcellularLocation>
</comment>
<dbReference type="FunFam" id="1.10.10.60:FF:000066">
    <property type="entry name" value="Paired mesoderm homeobox protein 1"/>
    <property type="match status" value="1"/>
</dbReference>
<feature type="transmembrane region" description="Helical" evidence="8">
    <location>
        <begin position="12"/>
        <end position="31"/>
    </location>
</feature>
<dbReference type="Proteomes" id="UP000295192">
    <property type="component" value="Unassembled WGS sequence"/>
</dbReference>
<keyword evidence="2" id="KW-0217">Developmental protein</keyword>
<dbReference type="Pfam" id="PF00046">
    <property type="entry name" value="Homeodomain"/>
    <property type="match status" value="1"/>
</dbReference>
<dbReference type="GO" id="GO:0005634">
    <property type="term" value="C:nucleus"/>
    <property type="evidence" value="ECO:0007669"/>
    <property type="project" value="UniProtKB-SubCell"/>
</dbReference>
<dbReference type="Gene3D" id="1.10.10.60">
    <property type="entry name" value="Homeodomain-like"/>
    <property type="match status" value="1"/>
</dbReference>
<dbReference type="GO" id="GO:0000977">
    <property type="term" value="F:RNA polymerase II transcription regulatory region sequence-specific DNA binding"/>
    <property type="evidence" value="ECO:0007669"/>
    <property type="project" value="TreeGrafter"/>
</dbReference>
<keyword evidence="3 6" id="KW-0238">DNA-binding</keyword>
<evidence type="ECO:0000313" key="10">
    <source>
        <dbReference type="EMBL" id="TDG49335.1"/>
    </source>
</evidence>
<dbReference type="OMA" id="RSCQNYT"/>
<dbReference type="GO" id="GO:0000981">
    <property type="term" value="F:DNA-binding transcription factor activity, RNA polymerase II-specific"/>
    <property type="evidence" value="ECO:0007669"/>
    <property type="project" value="InterPro"/>
</dbReference>
<dbReference type="CDD" id="cd00086">
    <property type="entry name" value="homeodomain"/>
    <property type="match status" value="1"/>
</dbReference>
<dbReference type="AlphaFoldDB" id="A0A484BNA0"/>
<evidence type="ECO:0000259" key="9">
    <source>
        <dbReference type="PROSITE" id="PS50071"/>
    </source>
</evidence>
<accession>A0A484BNA0</accession>
<evidence type="ECO:0000256" key="8">
    <source>
        <dbReference type="SAM" id="Phobius"/>
    </source>
</evidence>
<dbReference type="InterPro" id="IPR017970">
    <property type="entry name" value="Homeobox_CS"/>
</dbReference>
<keyword evidence="8" id="KW-1133">Transmembrane helix</keyword>
<dbReference type="PROSITE" id="PS00027">
    <property type="entry name" value="HOMEOBOX_1"/>
    <property type="match status" value="1"/>
</dbReference>
<evidence type="ECO:0000256" key="1">
    <source>
        <dbReference type="ARBA" id="ARBA00004123"/>
    </source>
</evidence>
<protein>
    <recommendedName>
        <fullName evidence="9">Homeobox domain-containing protein</fullName>
    </recommendedName>
</protein>
<dbReference type="PROSITE" id="PS50071">
    <property type="entry name" value="HOMEOBOX_2"/>
    <property type="match status" value="1"/>
</dbReference>
<proteinExistence type="predicted"/>
<evidence type="ECO:0000256" key="4">
    <source>
        <dbReference type="ARBA" id="ARBA00023155"/>
    </source>
</evidence>
<dbReference type="InterPro" id="IPR009057">
    <property type="entry name" value="Homeodomain-like_sf"/>
</dbReference>
<feature type="DNA-binding region" description="Homeobox" evidence="6">
    <location>
        <begin position="176"/>
        <end position="235"/>
    </location>
</feature>
<keyword evidence="5 6" id="KW-0539">Nucleus</keyword>
<dbReference type="PANTHER" id="PTHR24329:SF543">
    <property type="entry name" value="FI01017P-RELATED"/>
    <property type="match status" value="1"/>
</dbReference>
<dbReference type="OrthoDB" id="6159439at2759"/>
<evidence type="ECO:0000256" key="6">
    <source>
        <dbReference type="PROSITE-ProRule" id="PRU00108"/>
    </source>
</evidence>
<reference evidence="10 11" key="1">
    <citation type="journal article" date="2019" name="J. Hered.">
        <title>An Improved Genome Assembly for Drosophila navojoa, the Basal Species in the mojavensis Cluster.</title>
        <authorList>
            <person name="Vanderlinde T."/>
            <person name="Dupim E.G."/>
            <person name="Nazario-Yepiz N.O."/>
            <person name="Carvalho A.B."/>
        </authorList>
    </citation>
    <scope>NUCLEOTIDE SEQUENCE [LARGE SCALE GENOMIC DNA]</scope>
    <source>
        <strain evidence="10">Navoj_Jal97</strain>
        <tissue evidence="10">Whole organism</tissue>
    </source>
</reference>
<dbReference type="STRING" id="7232.A0A484BNA0"/>
<feature type="domain" description="Homeobox" evidence="9">
    <location>
        <begin position="174"/>
        <end position="234"/>
    </location>
</feature>
<evidence type="ECO:0000256" key="3">
    <source>
        <dbReference type="ARBA" id="ARBA00023125"/>
    </source>
</evidence>
<comment type="caution">
    <text evidence="10">The sequence shown here is derived from an EMBL/GenBank/DDBJ whole genome shotgun (WGS) entry which is preliminary data.</text>
</comment>
<organism evidence="10 11">
    <name type="scientific">Drosophila navojoa</name>
    <name type="common">Fruit fly</name>
    <dbReference type="NCBI Taxonomy" id="7232"/>
    <lineage>
        <taxon>Eukaryota</taxon>
        <taxon>Metazoa</taxon>
        <taxon>Ecdysozoa</taxon>
        <taxon>Arthropoda</taxon>
        <taxon>Hexapoda</taxon>
        <taxon>Insecta</taxon>
        <taxon>Pterygota</taxon>
        <taxon>Neoptera</taxon>
        <taxon>Endopterygota</taxon>
        <taxon>Diptera</taxon>
        <taxon>Brachycera</taxon>
        <taxon>Muscomorpha</taxon>
        <taxon>Ephydroidea</taxon>
        <taxon>Drosophilidae</taxon>
        <taxon>Drosophila</taxon>
    </lineage>
</organism>
<evidence type="ECO:0000256" key="5">
    <source>
        <dbReference type="ARBA" id="ARBA00023242"/>
    </source>
</evidence>
<dbReference type="PANTHER" id="PTHR24329">
    <property type="entry name" value="HOMEOBOX PROTEIN ARISTALESS"/>
    <property type="match status" value="1"/>
</dbReference>
<dbReference type="InterPro" id="IPR050649">
    <property type="entry name" value="Paired_Homeobox_TFs"/>
</dbReference>
<dbReference type="EMBL" id="LSRL02000024">
    <property type="protein sequence ID" value="TDG49335.1"/>
    <property type="molecule type" value="Genomic_DNA"/>
</dbReference>
<evidence type="ECO:0000256" key="2">
    <source>
        <dbReference type="ARBA" id="ARBA00022473"/>
    </source>
</evidence>
<gene>
    <name evidence="10" type="ORF">AWZ03_004203</name>
</gene>
<dbReference type="SUPFAM" id="SSF46689">
    <property type="entry name" value="Homeodomain-like"/>
    <property type="match status" value="1"/>
</dbReference>
<keyword evidence="8" id="KW-0472">Membrane</keyword>
<evidence type="ECO:0000313" key="11">
    <source>
        <dbReference type="Proteomes" id="UP000295192"/>
    </source>
</evidence>